<feature type="domain" description="Ribosome maturation factor RimM PRC barrel" evidence="7">
    <location>
        <begin position="118"/>
        <end position="173"/>
    </location>
</feature>
<keyword evidence="9" id="KW-1185">Reference proteome</keyword>
<dbReference type="InterPro" id="IPR002676">
    <property type="entry name" value="RimM_N"/>
</dbReference>
<evidence type="ECO:0000313" key="8">
    <source>
        <dbReference type="EMBL" id="BDD86700.1"/>
    </source>
</evidence>
<dbReference type="Pfam" id="PF24986">
    <property type="entry name" value="PRC_RimM"/>
    <property type="match status" value="1"/>
</dbReference>
<accession>A0ABN6M4A4</accession>
<comment type="similarity">
    <text evidence="5">Belongs to the RimM family.</text>
</comment>
<evidence type="ECO:0000256" key="4">
    <source>
        <dbReference type="ARBA" id="ARBA00023186"/>
    </source>
</evidence>
<keyword evidence="2 5" id="KW-0690">Ribosome biogenesis</keyword>
<dbReference type="EMBL" id="AP025516">
    <property type="protein sequence ID" value="BDD86700.1"/>
    <property type="molecule type" value="Genomic_DNA"/>
</dbReference>
<dbReference type="Gene3D" id="2.40.30.60">
    <property type="entry name" value="RimM"/>
    <property type="match status" value="1"/>
</dbReference>
<proteinExistence type="inferred from homology"/>
<name>A0ABN6M4A4_9BACT</name>
<evidence type="ECO:0000259" key="6">
    <source>
        <dbReference type="Pfam" id="PF01782"/>
    </source>
</evidence>
<feature type="domain" description="RimM N-terminal" evidence="6">
    <location>
        <begin position="15"/>
        <end position="95"/>
    </location>
</feature>
<evidence type="ECO:0000256" key="2">
    <source>
        <dbReference type="ARBA" id="ARBA00022517"/>
    </source>
</evidence>
<comment type="function">
    <text evidence="5">An accessory protein needed during the final step in the assembly of 30S ribosomal subunit, possibly for assembly of the head region. Essential for efficient processing of 16S rRNA. May be needed both before and after RbfA during the maturation of 16S rRNA. It has affinity for free ribosomal 30S subunits but not for 70S ribosomes.</text>
</comment>
<dbReference type="SUPFAM" id="SSF50346">
    <property type="entry name" value="PRC-barrel domain"/>
    <property type="match status" value="1"/>
</dbReference>
<dbReference type="HAMAP" id="MF_00014">
    <property type="entry name" value="Ribosome_mat_RimM"/>
    <property type="match status" value="1"/>
</dbReference>
<dbReference type="InterPro" id="IPR036976">
    <property type="entry name" value="RimM_N_sf"/>
</dbReference>
<dbReference type="InterPro" id="IPR009000">
    <property type="entry name" value="Transl_B-barrel_sf"/>
</dbReference>
<dbReference type="InterPro" id="IPR056792">
    <property type="entry name" value="PRC_RimM"/>
</dbReference>
<evidence type="ECO:0000256" key="5">
    <source>
        <dbReference type="HAMAP-Rule" id="MF_00014"/>
    </source>
</evidence>
<dbReference type="SUPFAM" id="SSF50447">
    <property type="entry name" value="Translation proteins"/>
    <property type="match status" value="1"/>
</dbReference>
<keyword evidence="4 5" id="KW-0143">Chaperone</keyword>
<keyword evidence="1 5" id="KW-0963">Cytoplasm</keyword>
<dbReference type="InterPro" id="IPR011033">
    <property type="entry name" value="PRC_barrel-like_sf"/>
</dbReference>
<dbReference type="RefSeq" id="WP_284153775.1">
    <property type="nucleotide sequence ID" value="NZ_AP025516.1"/>
</dbReference>
<gene>
    <name evidence="5 8" type="primary">rimM</name>
    <name evidence="8" type="ORF">DPPLL_10650</name>
</gene>
<dbReference type="PANTHER" id="PTHR33692:SF1">
    <property type="entry name" value="RIBOSOME MATURATION FACTOR RIMM"/>
    <property type="match status" value="1"/>
</dbReference>
<dbReference type="PANTHER" id="PTHR33692">
    <property type="entry name" value="RIBOSOME MATURATION FACTOR RIMM"/>
    <property type="match status" value="1"/>
</dbReference>
<evidence type="ECO:0000256" key="1">
    <source>
        <dbReference type="ARBA" id="ARBA00022490"/>
    </source>
</evidence>
<comment type="subcellular location">
    <subcellularLocation>
        <location evidence="5">Cytoplasm</location>
    </subcellularLocation>
</comment>
<dbReference type="Pfam" id="PF01782">
    <property type="entry name" value="RimM"/>
    <property type="match status" value="1"/>
</dbReference>
<reference evidence="8 9" key="1">
    <citation type="submission" date="2022-01" db="EMBL/GenBank/DDBJ databases">
        <title>Desulfofustis limnae sp. nov., a novel mesophilic sulfate-reducing bacterium isolated from marsh soil.</title>
        <authorList>
            <person name="Watanabe M."/>
            <person name="Takahashi A."/>
            <person name="Kojima H."/>
            <person name="Fukui M."/>
        </authorList>
    </citation>
    <scope>NUCLEOTIDE SEQUENCE [LARGE SCALE GENOMIC DNA]</scope>
    <source>
        <strain evidence="8 9">PPLL</strain>
    </source>
</reference>
<dbReference type="NCBIfam" id="TIGR02273">
    <property type="entry name" value="16S_RimM"/>
    <property type="match status" value="1"/>
</dbReference>
<evidence type="ECO:0000259" key="7">
    <source>
        <dbReference type="Pfam" id="PF24986"/>
    </source>
</evidence>
<dbReference type="Proteomes" id="UP000830055">
    <property type="component" value="Chromosome"/>
</dbReference>
<keyword evidence="3 5" id="KW-0698">rRNA processing</keyword>
<organism evidence="8 9">
    <name type="scientific">Desulfofustis limnaeus</name>
    <dbReference type="NCBI Taxonomy" id="2740163"/>
    <lineage>
        <taxon>Bacteria</taxon>
        <taxon>Pseudomonadati</taxon>
        <taxon>Thermodesulfobacteriota</taxon>
        <taxon>Desulfobulbia</taxon>
        <taxon>Desulfobulbales</taxon>
        <taxon>Desulfocapsaceae</taxon>
        <taxon>Desulfofustis</taxon>
    </lineage>
</organism>
<comment type="subunit">
    <text evidence="5">Binds ribosomal protein uS19.</text>
</comment>
<evidence type="ECO:0000256" key="3">
    <source>
        <dbReference type="ARBA" id="ARBA00022552"/>
    </source>
</evidence>
<sequence>MVVPNSLPADGCCRVGKVLRAHGLKGELKIVCLAATPDQFRHFYRVALAAADGRMTEFLPITSIRGQGKQVILKLATIDNRNEAELTAGMDVVIAADGPAVDPDRLEHYRLPGLPVRISQSGQLVGTVVGSFDNGAHQVLVVQADAREILIPLVPDIVVEATAHGLLIDPPDGLLELDEAAADEGR</sequence>
<evidence type="ECO:0000313" key="9">
    <source>
        <dbReference type="Proteomes" id="UP000830055"/>
    </source>
</evidence>
<protein>
    <recommendedName>
        <fullName evidence="5">Ribosome maturation factor RimM</fullName>
    </recommendedName>
</protein>
<dbReference type="Gene3D" id="2.30.30.240">
    <property type="entry name" value="PRC-barrel domain"/>
    <property type="match status" value="1"/>
</dbReference>
<dbReference type="InterPro" id="IPR011961">
    <property type="entry name" value="RimM"/>
</dbReference>
<comment type="domain">
    <text evidence="5">The PRC barrel domain binds ribosomal protein uS19.</text>
</comment>